<dbReference type="PROSITE" id="PS50280">
    <property type="entry name" value="SET"/>
    <property type="match status" value="1"/>
</dbReference>
<dbReference type="Pfam" id="PF00856">
    <property type="entry name" value="SET"/>
    <property type="match status" value="1"/>
</dbReference>
<dbReference type="SUPFAM" id="SSF82199">
    <property type="entry name" value="SET domain"/>
    <property type="match status" value="1"/>
</dbReference>
<organism evidence="3 4">
    <name type="scientific">Apiospora saccharicola</name>
    <dbReference type="NCBI Taxonomy" id="335842"/>
    <lineage>
        <taxon>Eukaryota</taxon>
        <taxon>Fungi</taxon>
        <taxon>Dikarya</taxon>
        <taxon>Ascomycota</taxon>
        <taxon>Pezizomycotina</taxon>
        <taxon>Sordariomycetes</taxon>
        <taxon>Xylariomycetidae</taxon>
        <taxon>Amphisphaeriales</taxon>
        <taxon>Apiosporaceae</taxon>
        <taxon>Apiospora</taxon>
    </lineage>
</organism>
<accession>A0ABR1VKI8</accession>
<dbReference type="EMBL" id="JAQQWM010000003">
    <property type="protein sequence ID" value="KAK8071652.1"/>
    <property type="molecule type" value="Genomic_DNA"/>
</dbReference>
<dbReference type="InterPro" id="IPR053185">
    <property type="entry name" value="SET_domain_protein"/>
</dbReference>
<name>A0ABR1VKI8_9PEZI</name>
<dbReference type="InterPro" id="IPR001214">
    <property type="entry name" value="SET_dom"/>
</dbReference>
<comment type="caution">
    <text evidence="3">The sequence shown here is derived from an EMBL/GenBank/DDBJ whole genome shotgun (WGS) entry which is preliminary data.</text>
</comment>
<dbReference type="Gene3D" id="2.170.270.10">
    <property type="entry name" value="SET domain"/>
    <property type="match status" value="1"/>
</dbReference>
<reference evidence="3 4" key="1">
    <citation type="submission" date="2023-01" db="EMBL/GenBank/DDBJ databases">
        <title>Analysis of 21 Apiospora genomes using comparative genomics revels a genus with tremendous synthesis potential of carbohydrate active enzymes and secondary metabolites.</title>
        <authorList>
            <person name="Sorensen T."/>
        </authorList>
    </citation>
    <scope>NUCLEOTIDE SEQUENCE [LARGE SCALE GENOMIC DNA]</scope>
    <source>
        <strain evidence="3 4">CBS 83171</strain>
    </source>
</reference>
<feature type="compositionally biased region" description="Polar residues" evidence="1">
    <location>
        <begin position="28"/>
        <end position="39"/>
    </location>
</feature>
<dbReference type="InterPro" id="IPR046341">
    <property type="entry name" value="SET_dom_sf"/>
</dbReference>
<dbReference type="SMART" id="SM00317">
    <property type="entry name" value="SET"/>
    <property type="match status" value="1"/>
</dbReference>
<evidence type="ECO:0000313" key="4">
    <source>
        <dbReference type="Proteomes" id="UP001446871"/>
    </source>
</evidence>
<dbReference type="Gene3D" id="1.25.40.10">
    <property type="entry name" value="Tetratricopeptide repeat domain"/>
    <property type="match status" value="1"/>
</dbReference>
<feature type="compositionally biased region" description="Low complexity" evidence="1">
    <location>
        <begin position="11"/>
        <end position="24"/>
    </location>
</feature>
<evidence type="ECO:0000259" key="2">
    <source>
        <dbReference type="PROSITE" id="PS50280"/>
    </source>
</evidence>
<feature type="domain" description="SET" evidence="2">
    <location>
        <begin position="25"/>
        <end position="221"/>
    </location>
</feature>
<dbReference type="InterPro" id="IPR011990">
    <property type="entry name" value="TPR-like_helical_dom_sf"/>
</dbReference>
<dbReference type="PANTHER" id="PTHR47332:SF4">
    <property type="entry name" value="SET DOMAIN-CONTAINING PROTEIN 5"/>
    <property type="match status" value="1"/>
</dbReference>
<proteinExistence type="predicted"/>
<sequence>MEKLSLEDHASSSPAGVASPGASGEEIATSQSNTATAEQPDTMVEARNTSTMGWGLFATQKIPQGTRIVSEEPLIHVPDPVYRTQLIERFCAVALELPNEKIVTLSRLYCNPNVLQKSDSGDILEWYKKNSVTDANGEELKGKKRQEHRKKMLKWFGIFCTNFTGHIANKQVGRGVYPMFSRINHNCLPNARYGWNDTIQRLTVHVNRDIEKDEQIFISYLPLAYDARTKRVKSLKENWGFDCTCDACCNPLSDPPRIQMGIMSDLLTSYENKDDRFPRLMNMAPIQSREQALEMTTQLAKLMRSEGLITMELVQLYKSCSQYCMWLENMDEAMEYAEKALDIERCLIGPETQHLDENVDGWMRVLAGHVASPNA</sequence>
<dbReference type="Proteomes" id="UP001446871">
    <property type="component" value="Unassembled WGS sequence"/>
</dbReference>
<feature type="region of interest" description="Disordered" evidence="1">
    <location>
        <begin position="1"/>
        <end position="41"/>
    </location>
</feature>
<feature type="compositionally biased region" description="Basic and acidic residues" evidence="1">
    <location>
        <begin position="1"/>
        <end position="10"/>
    </location>
</feature>
<dbReference type="PANTHER" id="PTHR47332">
    <property type="entry name" value="SET DOMAIN-CONTAINING PROTEIN 5"/>
    <property type="match status" value="1"/>
</dbReference>
<evidence type="ECO:0000313" key="3">
    <source>
        <dbReference type="EMBL" id="KAK8071652.1"/>
    </source>
</evidence>
<evidence type="ECO:0000256" key="1">
    <source>
        <dbReference type="SAM" id="MobiDB-lite"/>
    </source>
</evidence>
<protein>
    <recommendedName>
        <fullName evidence="2">SET domain-containing protein</fullName>
    </recommendedName>
</protein>
<keyword evidence="4" id="KW-1185">Reference proteome</keyword>
<dbReference type="CDD" id="cd20071">
    <property type="entry name" value="SET_SMYD"/>
    <property type="match status" value="1"/>
</dbReference>
<gene>
    <name evidence="3" type="ORF">PG996_005000</name>
</gene>